<dbReference type="InterPro" id="IPR013398">
    <property type="entry name" value="CRISPR-assoc_prot_Csy2"/>
</dbReference>
<dbReference type="HOGENOM" id="CLU_073578_0_0_6"/>
<dbReference type="CDD" id="cd09736">
    <property type="entry name" value="Csy2_I-F"/>
    <property type="match status" value="1"/>
</dbReference>
<dbReference type="AlphaFoldDB" id="C4LEF9"/>
<reference evidence="2" key="1">
    <citation type="submission" date="2009-05" db="EMBL/GenBank/DDBJ databases">
        <title>Complete sequence of Tolumonas auensis DSM 9187.</title>
        <authorList>
            <consortium name="US DOE Joint Genome Institute"/>
            <person name="Lucas S."/>
            <person name="Copeland A."/>
            <person name="Lapidus A."/>
            <person name="Glavina del Rio T."/>
            <person name="Tice H."/>
            <person name="Bruce D."/>
            <person name="Goodwin L."/>
            <person name="Pitluck S."/>
            <person name="Chertkov O."/>
            <person name="Brettin T."/>
            <person name="Detter J.C."/>
            <person name="Han C."/>
            <person name="Larimer F."/>
            <person name="Land M."/>
            <person name="Hauser L."/>
            <person name="Kyrpides N."/>
            <person name="Mikhailova N."/>
            <person name="Spring S."/>
            <person name="Beller H."/>
        </authorList>
    </citation>
    <scope>NUCLEOTIDE SEQUENCE [LARGE SCALE GENOMIC DNA]</scope>
    <source>
        <strain evidence="2">DSM 9187 / TA4</strain>
    </source>
</reference>
<evidence type="ECO:0000313" key="1">
    <source>
        <dbReference type="EMBL" id="ACQ92976.1"/>
    </source>
</evidence>
<protein>
    <submittedName>
        <fullName evidence="1">CRISPR-associated protein, Csy2 family</fullName>
    </submittedName>
</protein>
<dbReference type="Proteomes" id="UP000009073">
    <property type="component" value="Chromosome"/>
</dbReference>
<evidence type="ECO:0000313" key="2">
    <source>
        <dbReference type="Proteomes" id="UP000009073"/>
    </source>
</evidence>
<dbReference type="eggNOG" id="ENOG502Z9HE">
    <property type="taxonomic scope" value="Bacteria"/>
</dbReference>
<dbReference type="STRING" id="595494.Tola_1361"/>
<organism evidence="1 2">
    <name type="scientific">Tolumonas auensis (strain DSM 9187 / NBRC 110442 / TA 4)</name>
    <dbReference type="NCBI Taxonomy" id="595494"/>
    <lineage>
        <taxon>Bacteria</taxon>
        <taxon>Pseudomonadati</taxon>
        <taxon>Pseudomonadota</taxon>
        <taxon>Gammaproteobacteria</taxon>
        <taxon>Aeromonadales</taxon>
        <taxon>Aeromonadaceae</taxon>
        <taxon>Tolumonas</taxon>
    </lineage>
</organism>
<accession>C4LEF9</accession>
<dbReference type="RefSeq" id="WP_012729575.1">
    <property type="nucleotide sequence ID" value="NC_012691.1"/>
</dbReference>
<gene>
    <name evidence="1" type="ordered locus">Tola_1361</name>
</gene>
<reference evidence="1 2" key="2">
    <citation type="journal article" date="2011" name="Stand. Genomic Sci.">
        <title>Complete genome sequence of Tolumonas auensis type strain (TA 4).</title>
        <authorList>
            <person name="Chertkov O."/>
            <person name="Copeland A."/>
            <person name="Lucas S."/>
            <person name="Lapidus A."/>
            <person name="Berry K.W."/>
            <person name="Detter J.C."/>
            <person name="Del Rio T.G."/>
            <person name="Hammon N."/>
            <person name="Dalin E."/>
            <person name="Tice H."/>
            <person name="Pitluck S."/>
            <person name="Richardson P."/>
            <person name="Bruce D."/>
            <person name="Goodwin L."/>
            <person name="Han C."/>
            <person name="Tapia R."/>
            <person name="Saunders E."/>
            <person name="Schmutz J."/>
            <person name="Brettin T."/>
            <person name="Larimer F."/>
            <person name="Land M."/>
            <person name="Hauser L."/>
            <person name="Spring S."/>
            <person name="Rohde M."/>
            <person name="Kyrpides N.C."/>
            <person name="Ivanova N."/>
            <person name="Goker M."/>
            <person name="Beller H.R."/>
            <person name="Klenk H.P."/>
            <person name="Woyke T."/>
        </authorList>
    </citation>
    <scope>NUCLEOTIDE SEQUENCE [LARGE SCALE GENOMIC DNA]</scope>
    <source>
        <strain evidence="2">DSM 9187 / TA4</strain>
    </source>
</reference>
<dbReference type="NCBIfam" id="TIGR02565">
    <property type="entry name" value="cas_Csy2"/>
    <property type="match status" value="1"/>
</dbReference>
<proteinExistence type="predicted"/>
<name>C4LEF9_TOLAT</name>
<dbReference type="EMBL" id="CP001616">
    <property type="protein sequence ID" value="ACQ92976.1"/>
    <property type="molecule type" value="Genomic_DNA"/>
</dbReference>
<dbReference type="Pfam" id="PF09614">
    <property type="entry name" value="Cas_Csy2"/>
    <property type="match status" value="1"/>
</dbReference>
<sequence>MKSLLLLRQINVENANAISGLTYGFPGISHFLGFTHALSRQLMQAHNLRLGGCAVVCHHHQLQAYQPGGRGDFVFALTRNPLTKEANTASFNEEGRMHLQISLMIECEFDADDLPFGSGQPEQDVTMLTDWFSQKVPCLRLAGGTITSVGHVSWLELKQDSEEQHKQVRRLMMRLLPGFALIGRHELLLAHHQKCLAESSDAQLIDSWLDFVALRYRSERADASGHANWVMQPKPESGYLVPMVVGYQAISPLYGTGAVANSRDSDTPFCFVESAYSIGQWLSPHRVQSLEQIIWRYHYSDGLYLCHNGYTSVVNEEFENSEENY</sequence>
<dbReference type="OrthoDB" id="1550641at2"/>
<dbReference type="KEGG" id="tau:Tola_1361"/>
<keyword evidence="2" id="KW-1185">Reference proteome</keyword>